<evidence type="ECO:0000313" key="2">
    <source>
        <dbReference type="EMBL" id="KAH0553079.1"/>
    </source>
</evidence>
<name>A0A9P8IIX3_9PEZI</name>
<dbReference type="EMBL" id="JAGHQM010001610">
    <property type="protein sequence ID" value="KAH0553079.1"/>
    <property type="molecule type" value="Genomic_DNA"/>
</dbReference>
<dbReference type="AlphaFoldDB" id="A0A9P8IIX3"/>
<dbReference type="Proteomes" id="UP000750711">
    <property type="component" value="Unassembled WGS sequence"/>
</dbReference>
<keyword evidence="3" id="KW-1185">Reference proteome</keyword>
<evidence type="ECO:0000313" key="3">
    <source>
        <dbReference type="Proteomes" id="UP000750711"/>
    </source>
</evidence>
<organism evidence="2 3">
    <name type="scientific">Trichoglossum hirsutum</name>
    <dbReference type="NCBI Taxonomy" id="265104"/>
    <lineage>
        <taxon>Eukaryota</taxon>
        <taxon>Fungi</taxon>
        <taxon>Dikarya</taxon>
        <taxon>Ascomycota</taxon>
        <taxon>Pezizomycotina</taxon>
        <taxon>Geoglossomycetes</taxon>
        <taxon>Geoglossales</taxon>
        <taxon>Geoglossaceae</taxon>
        <taxon>Trichoglossum</taxon>
    </lineage>
</organism>
<gene>
    <name evidence="2" type="ORF">GP486_006727</name>
</gene>
<comment type="caution">
    <text evidence="2">The sequence shown here is derived from an EMBL/GenBank/DDBJ whole genome shotgun (WGS) entry which is preliminary data.</text>
</comment>
<reference evidence="2" key="1">
    <citation type="submission" date="2021-03" db="EMBL/GenBank/DDBJ databases">
        <title>Comparative genomics and phylogenomic investigation of the class Geoglossomycetes provide insights into ecological specialization and systematics.</title>
        <authorList>
            <person name="Melie T."/>
            <person name="Pirro S."/>
            <person name="Miller A.N."/>
            <person name="Quandt A."/>
        </authorList>
    </citation>
    <scope>NUCLEOTIDE SEQUENCE</scope>
    <source>
        <strain evidence="2">CAQ_001_2017</strain>
    </source>
</reference>
<dbReference type="SUPFAM" id="SSF52047">
    <property type="entry name" value="RNI-like"/>
    <property type="match status" value="1"/>
</dbReference>
<proteinExistence type="predicted"/>
<accession>A0A9P8IIX3</accession>
<protein>
    <submittedName>
        <fullName evidence="2">Uncharacterized protein</fullName>
    </submittedName>
</protein>
<sequence length="436" mass="49284">MTALEKDTFPRVTKVILYLGQYYPQLPTSGGHEPLVSSSPPNPIAGNPPLHTAVRGVHTMRDQQSRSRACCPNAPFWRSLFNGDTFPDCSSVEIHHFRAAPSLQPETLADISSFQIPPVFPHVMVNVKDLGELAGLGKIYSLVLEFVPELNDSILMASLSRAASLRVLELRYCNLSPTSLAKLLPHALPNLSKFTLLISSRSMSARDIALSVDESVEGDERASYIPHLCPLIREFSKNLTHLEFANPYICREIFVDNLEMRKIEEAGVSRTDRFAIGQVLVDFRKQKEDKRRKLRIAEAVAESKAKSRSTGSNSLFGRGVSGERKAEDTAREMERALDDEQQKRIRLIKDTKEGWDRRIVCWHGLCRRTDPWEEIEEEASLEEEGVRWTIANGKLKQASRHLRGQVRIDLDYGEEVYGKPTTQLTPEDIEGSWQQY</sequence>
<feature type="region of interest" description="Disordered" evidence="1">
    <location>
        <begin position="308"/>
        <end position="336"/>
    </location>
</feature>
<evidence type="ECO:0000256" key="1">
    <source>
        <dbReference type="SAM" id="MobiDB-lite"/>
    </source>
</evidence>
<feature type="compositionally biased region" description="Basic and acidic residues" evidence="1">
    <location>
        <begin position="321"/>
        <end position="336"/>
    </location>
</feature>